<comment type="caution">
    <text evidence="7">The sequence shown here is derived from an EMBL/GenBank/DDBJ whole genome shotgun (WGS) entry which is preliminary data.</text>
</comment>
<dbReference type="GO" id="GO:0005667">
    <property type="term" value="C:transcription regulator complex"/>
    <property type="evidence" value="ECO:0007669"/>
    <property type="project" value="TreeGrafter"/>
</dbReference>
<feature type="coiled-coil region" evidence="4">
    <location>
        <begin position="415"/>
        <end position="449"/>
    </location>
</feature>
<dbReference type="PANTHER" id="PTHR12577:SF6">
    <property type="entry name" value="DACHSHUND, ISOFORM B"/>
    <property type="match status" value="1"/>
</dbReference>
<dbReference type="Gene3D" id="3.10.260.20">
    <property type="entry name" value="Ski"/>
    <property type="match status" value="1"/>
</dbReference>
<dbReference type="InterPro" id="IPR003380">
    <property type="entry name" value="SKI/SNO/DAC"/>
</dbReference>
<reference evidence="7" key="1">
    <citation type="journal article" date="2021" name="Genome Biol. Evol.">
        <title>A High-Quality Reference Genome for a Parasitic Bivalve with Doubly Uniparental Inheritance (Bivalvia: Unionida).</title>
        <authorList>
            <person name="Smith C.H."/>
        </authorList>
    </citation>
    <scope>NUCLEOTIDE SEQUENCE</scope>
    <source>
        <strain evidence="7">CHS0354</strain>
    </source>
</reference>
<feature type="compositionally biased region" description="Basic and acidic residues" evidence="5">
    <location>
        <begin position="361"/>
        <end position="370"/>
    </location>
</feature>
<protein>
    <recommendedName>
        <fullName evidence="6">SKI/SNO/DAC domain-containing protein</fullName>
    </recommendedName>
</protein>
<dbReference type="SUPFAM" id="SSF46955">
    <property type="entry name" value="Putative DNA-binding domain"/>
    <property type="match status" value="1"/>
</dbReference>
<feature type="compositionally biased region" description="Basic and acidic residues" evidence="5">
    <location>
        <begin position="340"/>
        <end position="350"/>
    </location>
</feature>
<feature type="domain" description="SKI/SNO/DAC" evidence="6">
    <location>
        <begin position="64"/>
        <end position="167"/>
    </location>
</feature>
<reference evidence="7" key="2">
    <citation type="journal article" date="2021" name="Genome Biol. Evol.">
        <title>Developing a high-quality reference genome for a parasitic bivalve with doubly uniparental inheritance (Bivalvia: Unionida).</title>
        <authorList>
            <person name="Smith C.H."/>
        </authorList>
    </citation>
    <scope>NUCLEOTIDE SEQUENCE</scope>
    <source>
        <strain evidence="7">CHS0354</strain>
        <tissue evidence="7">Mantle</tissue>
    </source>
</reference>
<keyword evidence="4" id="KW-0175">Coiled coil</keyword>
<dbReference type="InterPro" id="IPR009061">
    <property type="entry name" value="DNA-bd_dom_put_sf"/>
</dbReference>
<comment type="similarity">
    <text evidence="3">Belongs to the DACH/dachshund family.</text>
</comment>
<feature type="compositionally biased region" description="Polar residues" evidence="5">
    <location>
        <begin position="351"/>
        <end position="360"/>
    </location>
</feature>
<evidence type="ECO:0000256" key="1">
    <source>
        <dbReference type="ARBA" id="ARBA00004123"/>
    </source>
</evidence>
<dbReference type="PANTHER" id="PTHR12577">
    <property type="entry name" value="DACHSHUND"/>
    <property type="match status" value="1"/>
</dbReference>
<dbReference type="GO" id="GO:0005634">
    <property type="term" value="C:nucleus"/>
    <property type="evidence" value="ECO:0007669"/>
    <property type="project" value="UniProtKB-SubCell"/>
</dbReference>
<dbReference type="GO" id="GO:0000981">
    <property type="term" value="F:DNA-binding transcription factor activity, RNA polymerase II-specific"/>
    <property type="evidence" value="ECO:0007669"/>
    <property type="project" value="TreeGrafter"/>
</dbReference>
<sequence>MEIGGTSGSKTDHLPSPPRAHSRPGSGEQQLHRTGITLGTSAFLNHTPDLVSQLHKVPYSSPPHVTCNPENNMCKLIDYRSAKVAAFTVDGRELICLPQAFELFLKHLVGGLHTVYTKLKRLDITPVVCNVEQVRILRGLGAIQPGVNRCKLISCKEFDILYEDCTNSSARPGRPPKRSPSLHASAETLEKLKKFRFDVSETYYPQFFGKIRDSKNLVNGFPHNPFSIGHLPFMPLNHPMLIPPVPISLASHMGLRSDGAGYMSQSNCDSVAQSQSDGGADRSSHTPHSYPRENTIWSTSHEDNNKPLNMHMTSNEDDLSSISSPERTDNEDNTDDDGIEYGKNEDKENTETPNSPANSDTAERNPHDKNSSAPVANGKLVSFSSIETLLLNIQGLLQVAAKNARHRERQINLEKAELDMELGQVKKQRQEMEMQLAEHQKQRGILQRKYKRERRIRKRLEVKLGFSQRKSLVPATKTPNGISFEALEPNGSSSEAESHDKVIETNRSPDR</sequence>
<feature type="region of interest" description="Disordered" evidence="5">
    <location>
        <begin position="1"/>
        <end position="30"/>
    </location>
</feature>
<feature type="compositionally biased region" description="Acidic residues" evidence="5">
    <location>
        <begin position="329"/>
        <end position="339"/>
    </location>
</feature>
<feature type="region of interest" description="Disordered" evidence="5">
    <location>
        <begin position="473"/>
        <end position="511"/>
    </location>
</feature>
<dbReference type="GO" id="GO:0000978">
    <property type="term" value="F:RNA polymerase II cis-regulatory region sequence-specific DNA binding"/>
    <property type="evidence" value="ECO:0007669"/>
    <property type="project" value="TreeGrafter"/>
</dbReference>
<dbReference type="FunFam" id="3.10.260.20:FF:000001">
    <property type="entry name" value="Dachshund homolog 1"/>
    <property type="match status" value="1"/>
</dbReference>
<proteinExistence type="inferred from homology"/>
<feature type="compositionally biased region" description="Basic and acidic residues" evidence="5">
    <location>
        <begin position="496"/>
        <end position="511"/>
    </location>
</feature>
<evidence type="ECO:0000256" key="4">
    <source>
        <dbReference type="SAM" id="Coils"/>
    </source>
</evidence>
<evidence type="ECO:0000313" key="7">
    <source>
        <dbReference type="EMBL" id="KAK3606401.1"/>
    </source>
</evidence>
<reference evidence="7" key="3">
    <citation type="submission" date="2023-05" db="EMBL/GenBank/DDBJ databases">
        <authorList>
            <person name="Smith C.H."/>
        </authorList>
    </citation>
    <scope>NUCLEOTIDE SEQUENCE</scope>
    <source>
        <strain evidence="7">CHS0354</strain>
        <tissue evidence="7">Mantle</tissue>
    </source>
</reference>
<dbReference type="Pfam" id="PF02437">
    <property type="entry name" value="Ski_Sno_DHD"/>
    <property type="match status" value="1"/>
</dbReference>
<evidence type="ECO:0000256" key="5">
    <source>
        <dbReference type="SAM" id="MobiDB-lite"/>
    </source>
</evidence>
<gene>
    <name evidence="7" type="ORF">CHS0354_042050</name>
</gene>
<evidence type="ECO:0000256" key="3">
    <source>
        <dbReference type="ARBA" id="ARBA00038192"/>
    </source>
</evidence>
<dbReference type="CDD" id="cd21081">
    <property type="entry name" value="DHD_Dac"/>
    <property type="match status" value="1"/>
</dbReference>
<evidence type="ECO:0000259" key="6">
    <source>
        <dbReference type="Pfam" id="PF02437"/>
    </source>
</evidence>
<dbReference type="EMBL" id="JAEAOA010002352">
    <property type="protein sequence ID" value="KAK3606401.1"/>
    <property type="molecule type" value="Genomic_DNA"/>
</dbReference>
<dbReference type="AlphaFoldDB" id="A0AAE0TA09"/>
<dbReference type="Proteomes" id="UP001195483">
    <property type="component" value="Unassembled WGS sequence"/>
</dbReference>
<accession>A0AAE0TA09</accession>
<feature type="compositionally biased region" description="Polar residues" evidence="5">
    <location>
        <begin position="264"/>
        <end position="277"/>
    </location>
</feature>
<keyword evidence="2" id="KW-0539">Nucleus</keyword>
<keyword evidence="8" id="KW-1185">Reference proteome</keyword>
<dbReference type="InterPro" id="IPR037000">
    <property type="entry name" value="Ski_DNA-bd_sf"/>
</dbReference>
<evidence type="ECO:0000313" key="8">
    <source>
        <dbReference type="Proteomes" id="UP001195483"/>
    </source>
</evidence>
<name>A0AAE0TA09_9BIVA</name>
<feature type="region of interest" description="Disordered" evidence="5">
    <location>
        <begin position="264"/>
        <end position="375"/>
    </location>
</feature>
<comment type="subcellular location">
    <subcellularLocation>
        <location evidence="1">Nucleus</location>
    </subcellularLocation>
</comment>
<evidence type="ECO:0000256" key="2">
    <source>
        <dbReference type="ARBA" id="ARBA00023242"/>
    </source>
</evidence>
<organism evidence="7 8">
    <name type="scientific">Potamilus streckersoni</name>
    <dbReference type="NCBI Taxonomy" id="2493646"/>
    <lineage>
        <taxon>Eukaryota</taxon>
        <taxon>Metazoa</taxon>
        <taxon>Spiralia</taxon>
        <taxon>Lophotrochozoa</taxon>
        <taxon>Mollusca</taxon>
        <taxon>Bivalvia</taxon>
        <taxon>Autobranchia</taxon>
        <taxon>Heteroconchia</taxon>
        <taxon>Palaeoheterodonta</taxon>
        <taxon>Unionida</taxon>
        <taxon>Unionoidea</taxon>
        <taxon>Unionidae</taxon>
        <taxon>Ambleminae</taxon>
        <taxon>Lampsilini</taxon>
        <taxon>Potamilus</taxon>
    </lineage>
</organism>
<dbReference type="InterPro" id="IPR052417">
    <property type="entry name" value="Dachshund_domain"/>
</dbReference>